<name>A0AAV7E761_ARIFI</name>
<evidence type="ECO:0000259" key="6">
    <source>
        <dbReference type="PROSITE" id="PS51519"/>
    </source>
</evidence>
<evidence type="ECO:0000313" key="8">
    <source>
        <dbReference type="EMBL" id="KAG9444668.1"/>
    </source>
</evidence>
<gene>
    <name evidence="8" type="ORF">H6P81_016008</name>
</gene>
<dbReference type="InterPro" id="IPR000270">
    <property type="entry name" value="PB1_dom"/>
</dbReference>
<dbReference type="PANTHER" id="PTHR32002:SF41">
    <property type="entry name" value="PROTEIN NLP8"/>
    <property type="match status" value="1"/>
</dbReference>
<organism evidence="8 9">
    <name type="scientific">Aristolochia fimbriata</name>
    <name type="common">White veined hardy Dutchman's pipe vine</name>
    <dbReference type="NCBI Taxonomy" id="158543"/>
    <lineage>
        <taxon>Eukaryota</taxon>
        <taxon>Viridiplantae</taxon>
        <taxon>Streptophyta</taxon>
        <taxon>Embryophyta</taxon>
        <taxon>Tracheophyta</taxon>
        <taxon>Spermatophyta</taxon>
        <taxon>Magnoliopsida</taxon>
        <taxon>Magnoliidae</taxon>
        <taxon>Piperales</taxon>
        <taxon>Aristolochiaceae</taxon>
        <taxon>Aristolochia</taxon>
    </lineage>
</organism>
<dbReference type="SUPFAM" id="SSF54277">
    <property type="entry name" value="CAD &amp; PB1 domains"/>
    <property type="match status" value="1"/>
</dbReference>
<feature type="region of interest" description="Disordered" evidence="5">
    <location>
        <begin position="548"/>
        <end position="578"/>
    </location>
</feature>
<dbReference type="InterPro" id="IPR034891">
    <property type="entry name" value="PB1_NLP"/>
</dbReference>
<dbReference type="GO" id="GO:0003677">
    <property type="term" value="F:DNA binding"/>
    <property type="evidence" value="ECO:0007669"/>
    <property type="project" value="UniProtKB-KW"/>
</dbReference>
<dbReference type="Pfam" id="PF02042">
    <property type="entry name" value="RWP-RK"/>
    <property type="match status" value="1"/>
</dbReference>
<protein>
    <submittedName>
        <fullName evidence="8">Uncharacterized protein</fullName>
    </submittedName>
</protein>
<dbReference type="EMBL" id="JAINDJ010000006">
    <property type="protein sequence ID" value="KAG9444668.1"/>
    <property type="molecule type" value="Genomic_DNA"/>
</dbReference>
<dbReference type="InterPro" id="IPR045012">
    <property type="entry name" value="NLP"/>
</dbReference>
<keyword evidence="9" id="KW-1185">Reference proteome</keyword>
<dbReference type="PROSITE" id="PS51519">
    <property type="entry name" value="RWP_RK"/>
    <property type="match status" value="1"/>
</dbReference>
<dbReference type="GO" id="GO:0003700">
    <property type="term" value="F:DNA-binding transcription factor activity"/>
    <property type="evidence" value="ECO:0007669"/>
    <property type="project" value="InterPro"/>
</dbReference>
<feature type="compositionally biased region" description="Polar residues" evidence="5">
    <location>
        <begin position="558"/>
        <end position="568"/>
    </location>
</feature>
<feature type="domain" description="PB1" evidence="7">
    <location>
        <begin position="889"/>
        <end position="971"/>
    </location>
</feature>
<evidence type="ECO:0000256" key="4">
    <source>
        <dbReference type="ARBA" id="ARBA00023242"/>
    </source>
</evidence>
<dbReference type="PROSITE" id="PS51745">
    <property type="entry name" value="PB1"/>
    <property type="match status" value="1"/>
</dbReference>
<evidence type="ECO:0000256" key="1">
    <source>
        <dbReference type="ARBA" id="ARBA00023015"/>
    </source>
</evidence>
<evidence type="ECO:0000259" key="7">
    <source>
        <dbReference type="PROSITE" id="PS51745"/>
    </source>
</evidence>
<dbReference type="Pfam" id="PF22922">
    <property type="entry name" value="GAF_NLP"/>
    <property type="match status" value="1"/>
</dbReference>
<sequence>MENSSPSRGKGGGYWSSLRAQMDGFSGLGNSGQEDPFNLTDLMDFDSYSDLAADQVLPSFCNYVPVAPSNFISQNFDCLNGNVVGTSSNGTVKLGSRDDTSQFSFQSHASNAYNSSMTQISDSLPHENQVDKAKIAISRSPGWSLAERMLRALSLFKETSSAGILAQVWVPFKQGNEYVLSTYEQPYLLDQVLSGYREVSRAFTFSAKDKSGSFPGLPGRVFISKMPEWTSNVIYYSKAEYLRANYALNYEVRGSLAVPIFDPCDQSCCAVLELVTTKEKPNFDPEMDTVCRAIQAVDLRTVDARVSPQMKTYSNAQKAAFVEIMDVFRAVCHAHRLPLALTWIPYHYLDMECDDFARKSGIEHGSTPWKETVLCVQESACYVNDEEMQGFVHACIKHHLEKGQGIVGKALESNHPFFCSDVKGYDILEYPLAHHARKFGLNAAVAIRLRSTYTGDDDYILEFFLPISCKGSGEQQSLLNNLSSTMQRICRSLRTVSDAELSGVEESKISIQRAEMSLNLTSVPEKNLQQMLSAKEQNSNSNMVLQTQKQGNDAGKVSIQQEQTSPGSRRQLDKKRSTAEKNISLSVLQLYFSGSLKDAAKAIGVCPTTLKRICRQHGISRWPSRKINKVNRSLRKIQTVMESVQGVEGALKYDPVTGSLVATTSVTPSHETNNSVSYETNNSVSYETNNSISYETNNSNSFETNICISSSHKNTERKKECPDITAVKLEGEDYCISGYDRESVARSGLSSDKIGGLSAQFNNASKFALVDDKVSGDANHGSKQWTHCKDERPLVMKEGSSRWCSKKKFENSDHHITTGSSSSMVPADIDGRLDVDDGVVEHQTAASSGMTDSSNGSGSMMNNSASSSPSFIGRKHSNTELCTRDDGCSVSIKATYNEDTVRFKFKVNLGILQLFEEIGKRFKLPSGSFQLKYLDDEDEWVMLVSDSDLQECVEVLESVGSCSVKILVRDLPCAMGSSASSNCLLAGS</sequence>
<keyword evidence="3" id="KW-0804">Transcription</keyword>
<evidence type="ECO:0000313" key="9">
    <source>
        <dbReference type="Proteomes" id="UP000825729"/>
    </source>
</evidence>
<accession>A0AAV7E761</accession>
<dbReference type="InterPro" id="IPR003035">
    <property type="entry name" value="RWP-RK_dom"/>
</dbReference>
<feature type="compositionally biased region" description="Low complexity" evidence="5">
    <location>
        <begin position="847"/>
        <end position="870"/>
    </location>
</feature>
<feature type="region of interest" description="Disordered" evidence="5">
    <location>
        <begin position="844"/>
        <end position="870"/>
    </location>
</feature>
<dbReference type="PANTHER" id="PTHR32002">
    <property type="entry name" value="PROTEIN NLP8"/>
    <property type="match status" value="1"/>
</dbReference>
<dbReference type="CDD" id="cd06407">
    <property type="entry name" value="PB1_NLP"/>
    <property type="match status" value="1"/>
</dbReference>
<keyword evidence="2" id="KW-0238">DNA-binding</keyword>
<keyword evidence="4" id="KW-0539">Nucleus</keyword>
<evidence type="ECO:0000256" key="2">
    <source>
        <dbReference type="ARBA" id="ARBA00023125"/>
    </source>
</evidence>
<feature type="domain" description="RWP-RK" evidence="6">
    <location>
        <begin position="564"/>
        <end position="650"/>
    </location>
</feature>
<proteinExistence type="predicted"/>
<dbReference type="Proteomes" id="UP000825729">
    <property type="component" value="Unassembled WGS sequence"/>
</dbReference>
<evidence type="ECO:0000256" key="3">
    <source>
        <dbReference type="ARBA" id="ARBA00023163"/>
    </source>
</evidence>
<evidence type="ECO:0000256" key="5">
    <source>
        <dbReference type="SAM" id="MobiDB-lite"/>
    </source>
</evidence>
<dbReference type="InterPro" id="IPR053793">
    <property type="entry name" value="PB1-like"/>
</dbReference>
<keyword evidence="1" id="KW-0805">Transcription regulation</keyword>
<dbReference type="InterPro" id="IPR055081">
    <property type="entry name" value="NLP1-9_GAF"/>
</dbReference>
<dbReference type="SMART" id="SM00666">
    <property type="entry name" value="PB1"/>
    <property type="match status" value="1"/>
</dbReference>
<dbReference type="Gene3D" id="3.10.20.90">
    <property type="entry name" value="Phosphatidylinositol 3-kinase Catalytic Subunit, Chain A, domain 1"/>
    <property type="match status" value="1"/>
</dbReference>
<reference evidence="8 9" key="1">
    <citation type="submission" date="2021-07" db="EMBL/GenBank/DDBJ databases">
        <title>The Aristolochia fimbriata genome: insights into angiosperm evolution, floral development and chemical biosynthesis.</title>
        <authorList>
            <person name="Jiao Y."/>
        </authorList>
    </citation>
    <scope>NUCLEOTIDE SEQUENCE [LARGE SCALE GENOMIC DNA]</scope>
    <source>
        <strain evidence="8">IBCAS-2021</strain>
        <tissue evidence="8">Leaf</tissue>
    </source>
</reference>
<comment type="caution">
    <text evidence="8">The sequence shown here is derived from an EMBL/GenBank/DDBJ whole genome shotgun (WGS) entry which is preliminary data.</text>
</comment>
<dbReference type="Pfam" id="PF00564">
    <property type="entry name" value="PB1"/>
    <property type="match status" value="1"/>
</dbReference>
<dbReference type="AlphaFoldDB" id="A0AAV7E761"/>